<comment type="caution">
    <text evidence="4">The sequence shown here is derived from an EMBL/GenBank/DDBJ whole genome shotgun (WGS) entry which is preliminary data.</text>
</comment>
<feature type="compositionally biased region" description="Acidic residues" evidence="2">
    <location>
        <begin position="1156"/>
        <end position="1186"/>
    </location>
</feature>
<feature type="region of interest" description="Disordered" evidence="2">
    <location>
        <begin position="990"/>
        <end position="1024"/>
    </location>
</feature>
<protein>
    <submittedName>
        <fullName evidence="4">Cohesin subunit psc3</fullName>
    </submittedName>
</protein>
<accession>A0AA38RBA6</accession>
<dbReference type="AlphaFoldDB" id="A0AA38RBA6"/>
<dbReference type="EMBL" id="JANBVO010000042">
    <property type="protein sequence ID" value="KAJ9134649.1"/>
    <property type="molecule type" value="Genomic_DNA"/>
</dbReference>
<proteinExistence type="predicted"/>
<dbReference type="InterPro" id="IPR011989">
    <property type="entry name" value="ARM-like"/>
</dbReference>
<dbReference type="PROSITE" id="PS51425">
    <property type="entry name" value="SCD"/>
    <property type="match status" value="1"/>
</dbReference>
<feature type="coiled-coil region" evidence="1">
    <location>
        <begin position="298"/>
        <end position="348"/>
    </location>
</feature>
<dbReference type="SUPFAM" id="SSF48371">
    <property type="entry name" value="ARM repeat"/>
    <property type="match status" value="1"/>
</dbReference>
<feature type="compositionally biased region" description="Low complexity" evidence="2">
    <location>
        <begin position="1100"/>
        <end position="1118"/>
    </location>
</feature>
<evidence type="ECO:0000256" key="2">
    <source>
        <dbReference type="SAM" id="MobiDB-lite"/>
    </source>
</evidence>
<feature type="compositionally biased region" description="Acidic residues" evidence="2">
    <location>
        <begin position="997"/>
        <end position="1019"/>
    </location>
</feature>
<dbReference type="Pfam" id="PF21581">
    <property type="entry name" value="SCD"/>
    <property type="match status" value="1"/>
</dbReference>
<dbReference type="Gene3D" id="1.25.10.10">
    <property type="entry name" value="Leucine-rich Repeat Variant"/>
    <property type="match status" value="1"/>
</dbReference>
<evidence type="ECO:0000256" key="1">
    <source>
        <dbReference type="SAM" id="Coils"/>
    </source>
</evidence>
<feature type="compositionally biased region" description="Polar residues" evidence="2">
    <location>
        <begin position="108"/>
        <end position="121"/>
    </location>
</feature>
<evidence type="ECO:0000259" key="3">
    <source>
        <dbReference type="PROSITE" id="PS51425"/>
    </source>
</evidence>
<dbReference type="PANTHER" id="PTHR11199">
    <property type="entry name" value="STROMAL ANTIGEN"/>
    <property type="match status" value="1"/>
</dbReference>
<evidence type="ECO:0000313" key="4">
    <source>
        <dbReference type="EMBL" id="KAJ9134649.1"/>
    </source>
</evidence>
<evidence type="ECO:0000313" key="5">
    <source>
        <dbReference type="Proteomes" id="UP001174694"/>
    </source>
</evidence>
<dbReference type="InterPro" id="IPR016024">
    <property type="entry name" value="ARM-type_fold"/>
</dbReference>
<dbReference type="InterPro" id="IPR039662">
    <property type="entry name" value="Cohesin_Scc3/SA"/>
</dbReference>
<dbReference type="GO" id="GO:0005634">
    <property type="term" value="C:nucleus"/>
    <property type="evidence" value="ECO:0007669"/>
    <property type="project" value="TreeGrafter"/>
</dbReference>
<dbReference type="GO" id="GO:0003682">
    <property type="term" value="F:chromatin binding"/>
    <property type="evidence" value="ECO:0007669"/>
    <property type="project" value="TreeGrafter"/>
</dbReference>
<dbReference type="GO" id="GO:0007062">
    <property type="term" value="P:sister chromatid cohesion"/>
    <property type="evidence" value="ECO:0007669"/>
    <property type="project" value="UniProtKB-ARBA"/>
</dbReference>
<dbReference type="Pfam" id="PF24571">
    <property type="entry name" value="HEAT_SCC3-SA"/>
    <property type="match status" value="1"/>
</dbReference>
<keyword evidence="5" id="KW-1185">Reference proteome</keyword>
<dbReference type="Proteomes" id="UP001174694">
    <property type="component" value="Unassembled WGS sequence"/>
</dbReference>
<dbReference type="Pfam" id="PF08514">
    <property type="entry name" value="STAG"/>
    <property type="match status" value="1"/>
</dbReference>
<feature type="region of interest" description="Disordered" evidence="2">
    <location>
        <begin position="1"/>
        <end position="135"/>
    </location>
</feature>
<feature type="compositionally biased region" description="Acidic residues" evidence="2">
    <location>
        <begin position="1125"/>
        <end position="1147"/>
    </location>
</feature>
<keyword evidence="1" id="KW-0175">Coiled coil</keyword>
<feature type="compositionally biased region" description="Basic residues" evidence="2">
    <location>
        <begin position="97"/>
        <end position="107"/>
    </location>
</feature>
<feature type="compositionally biased region" description="Low complexity" evidence="2">
    <location>
        <begin position="1"/>
        <end position="16"/>
    </location>
</feature>
<dbReference type="InterPro" id="IPR056396">
    <property type="entry name" value="HEAT_SCC3-SA"/>
</dbReference>
<feature type="compositionally biased region" description="Acidic residues" evidence="2">
    <location>
        <begin position="47"/>
        <end position="80"/>
    </location>
</feature>
<dbReference type="GO" id="GO:0000785">
    <property type="term" value="C:chromatin"/>
    <property type="evidence" value="ECO:0007669"/>
    <property type="project" value="TreeGrafter"/>
</dbReference>
<sequence length="1186" mass="132085">MASTENTATPSPAPTAEARRRSGRVSRAPEKFAPEPSAIAKRKRDAEDEDDEDDEDVENQEPEDEDDVSEEDESDSASDEEVARPKRKRPASSQAAKAKKPAAKKPKTNGTAPSSSNNGANLPSRPKPKKTVRVVTGDRRDGDGIYAEIFGSGDSSDDVASHWYQSYTTEKEAAVTDLVNCILLASGCDQQVTEDDIRDPDNIQNRLSELQDLYQEQQITDYPLAKAKEGKAFRDLLVGFFKSLVNIMHETEVLYSDGPLMENIARWVGTMSSSTLRPFRHTATTIALAIELALVDVARKLDDRITKMTQQVEAEKHRKGKNKNKDVLSRLQQSLDEANQNREVCGDQIRDFFEVVFVHRYRDVDPRIRTECVDALGAWIWHLPTVFLEPEYLRYLGWMLSDIVPSTRLEVLKQLARIFKRDAEKLGHFIDRFRPRLMEMATRDADVSVRVAALNVIETLRGKGMLDPEEIDTTGKLIFDSEPRVRKAVVQFFADCVADVVELKVEEVGGADALDELFPDDDDADPSVPGKSWLHIKALAETLATYDAQLDEEGLASNIPRGLDIAADVANVAAMETRISLAAQALYEKMDVVRDWETLSHYLIFDHTASTKSKSKASANSPERIFRKAVAPEAQEESILLEVLAAAVKVSLAQGSEAEKHKKKPTKVEAVESTEEVALHLATIIPKLLKKFGAEPRTATIVLRLEHFLDLDVFVQLRQDSTTYAQLLDEICTQFNRHVDKDVLTETTTALLHARNHEELEEIAESKLSSLWEEVLNSLRNFDKTNELSIRGNLDEAVLTQFSNTLAKISKLASVSNCVDVLEAEGSSDESKAPAIDILTQTVHRGLYERVDEELDDLEDEVTSYAIQSCHFYFMWKVRSLMSAIEMQTAILSAEVDRVSMLRKTYQTNLIHTLSSRATNDDLRLLATGSLCDLHVLFGTLGRVLDQWRGAGAMQKYAGLQVLVHEIPTGLVPELISIFDGAERAYARKTKKTLNEPAEDEDPIDDEFLSDDEDEDDVSPEQKRAAELRAEKTLCELAAKYVVAIHAGVLDLSGPQAGKLKRRLLRNQHKLGPSYRDTVAYLDDSKLRELTSGKKKSAAKKSSSSKGKQPAGAGAKTAARSEEIVVADDESEDEDPFADDEPEEGTAEDLRRRELLEEDEPESEEGEDGNDQANDGMDEDDDILGD</sequence>
<feature type="domain" description="SCD" evidence="3">
    <location>
        <begin position="357"/>
        <end position="440"/>
    </location>
</feature>
<dbReference type="GO" id="GO:0008278">
    <property type="term" value="C:cohesin complex"/>
    <property type="evidence" value="ECO:0007669"/>
    <property type="project" value="TreeGrafter"/>
</dbReference>
<dbReference type="PANTHER" id="PTHR11199:SF0">
    <property type="entry name" value="LD34181P-RELATED"/>
    <property type="match status" value="1"/>
</dbReference>
<organism evidence="4 5">
    <name type="scientific">Pleurostoma richardsiae</name>
    <dbReference type="NCBI Taxonomy" id="41990"/>
    <lineage>
        <taxon>Eukaryota</taxon>
        <taxon>Fungi</taxon>
        <taxon>Dikarya</taxon>
        <taxon>Ascomycota</taxon>
        <taxon>Pezizomycotina</taxon>
        <taxon>Sordariomycetes</taxon>
        <taxon>Sordariomycetidae</taxon>
        <taxon>Calosphaeriales</taxon>
        <taxon>Pleurostomataceae</taxon>
        <taxon>Pleurostoma</taxon>
    </lineage>
</organism>
<reference evidence="4" key="1">
    <citation type="submission" date="2022-07" db="EMBL/GenBank/DDBJ databases">
        <title>Fungi with potential for degradation of polypropylene.</title>
        <authorList>
            <person name="Gostincar C."/>
        </authorList>
    </citation>
    <scope>NUCLEOTIDE SEQUENCE</scope>
    <source>
        <strain evidence="4">EXF-13308</strain>
    </source>
</reference>
<dbReference type="InterPro" id="IPR020839">
    <property type="entry name" value="SCD"/>
</dbReference>
<name>A0AA38RBA6_9PEZI</name>
<dbReference type="InterPro" id="IPR013721">
    <property type="entry name" value="STAG"/>
</dbReference>
<feature type="region of interest" description="Disordered" evidence="2">
    <location>
        <begin position="1089"/>
        <end position="1186"/>
    </location>
</feature>
<gene>
    <name evidence="4" type="ORF">NKR23_g10001</name>
</gene>